<name>A0A9X9AGE8_BACCE</name>
<gene>
    <name evidence="1" type="ORF">FC695_02500</name>
</gene>
<comment type="caution">
    <text evidence="1">The sequence shown here is derived from an EMBL/GenBank/DDBJ whole genome shotgun (WGS) entry which is preliminary data.</text>
</comment>
<evidence type="ECO:0000313" key="1">
    <source>
        <dbReference type="EMBL" id="TKJ07873.1"/>
    </source>
</evidence>
<sequence>MNAMENDVYETTRLVSESMEGQAVMNINQICELDQYQ</sequence>
<accession>A0A9X9AGE8</accession>
<proteinExistence type="predicted"/>
<protein>
    <submittedName>
        <fullName evidence="1">Nucleotide pyrophosphohydrolase</fullName>
    </submittedName>
</protein>
<dbReference type="AlphaFoldDB" id="A0A9X9AGE8"/>
<evidence type="ECO:0000313" key="2">
    <source>
        <dbReference type="Proteomes" id="UP000308444"/>
    </source>
</evidence>
<reference evidence="1 2" key="1">
    <citation type="journal article" date="2019" name="Environ. Microbiol.">
        <title>An active ?-lactamase is a part of an orchestrated cell wall stress resistance network of Bacillus subtilis and related rhizosphere species.</title>
        <authorList>
            <person name="Bucher T."/>
            <person name="Keren-Paz A."/>
            <person name="Hausser J."/>
            <person name="Olender T."/>
            <person name="Cytryn E."/>
            <person name="Kolodkin-Gal I."/>
        </authorList>
    </citation>
    <scope>NUCLEOTIDE SEQUENCE [LARGE SCALE GENOMIC DNA]</scope>
    <source>
        <strain evidence="1 2">I32</strain>
    </source>
</reference>
<organism evidence="1 2">
    <name type="scientific">Bacillus cereus</name>
    <dbReference type="NCBI Taxonomy" id="1396"/>
    <lineage>
        <taxon>Bacteria</taxon>
        <taxon>Bacillati</taxon>
        <taxon>Bacillota</taxon>
        <taxon>Bacilli</taxon>
        <taxon>Bacillales</taxon>
        <taxon>Bacillaceae</taxon>
        <taxon>Bacillus</taxon>
        <taxon>Bacillus cereus group</taxon>
    </lineage>
</organism>
<dbReference type="Proteomes" id="UP000308444">
    <property type="component" value="Unassembled WGS sequence"/>
</dbReference>
<feature type="non-terminal residue" evidence="1">
    <location>
        <position position="37"/>
    </location>
</feature>
<dbReference type="EMBL" id="SZOH01000127">
    <property type="protein sequence ID" value="TKJ07873.1"/>
    <property type="molecule type" value="Genomic_DNA"/>
</dbReference>